<dbReference type="AlphaFoldDB" id="A0A812KDG2"/>
<dbReference type="Proteomes" id="UP000601435">
    <property type="component" value="Unassembled WGS sequence"/>
</dbReference>
<evidence type="ECO:0000313" key="1">
    <source>
        <dbReference type="EMBL" id="CAE7225534.1"/>
    </source>
</evidence>
<accession>A0A812KDG2</accession>
<gene>
    <name evidence="1" type="primary">ANK1</name>
    <name evidence="1" type="ORF">SNEC2469_LOCUS3155</name>
</gene>
<reference evidence="1" key="1">
    <citation type="submission" date="2021-02" db="EMBL/GenBank/DDBJ databases">
        <authorList>
            <person name="Dougan E. K."/>
            <person name="Rhodes N."/>
            <person name="Thang M."/>
            <person name="Chan C."/>
        </authorList>
    </citation>
    <scope>NUCLEOTIDE SEQUENCE</scope>
</reference>
<sequence>MSRWNGLQRQLARSRSLEELATLFREYEPLSRWPAVSHATAWHRLGRFAKPPGTPVAQSLARRLGEALDGVGIASFDARGCANVMHAWAMLQLRERQLPELCSRADLLIADCNEQELANIIYSLGRLRVKAPLLPRACAEAFGR</sequence>
<evidence type="ECO:0000313" key="2">
    <source>
        <dbReference type="Proteomes" id="UP000601435"/>
    </source>
</evidence>
<keyword evidence="2" id="KW-1185">Reference proteome</keyword>
<organism evidence="1 2">
    <name type="scientific">Symbiodinium necroappetens</name>
    <dbReference type="NCBI Taxonomy" id="1628268"/>
    <lineage>
        <taxon>Eukaryota</taxon>
        <taxon>Sar</taxon>
        <taxon>Alveolata</taxon>
        <taxon>Dinophyceae</taxon>
        <taxon>Suessiales</taxon>
        <taxon>Symbiodiniaceae</taxon>
        <taxon>Symbiodinium</taxon>
    </lineage>
</organism>
<dbReference type="OrthoDB" id="446529at2759"/>
<name>A0A812KDG2_9DINO</name>
<comment type="caution">
    <text evidence="1">The sequence shown here is derived from an EMBL/GenBank/DDBJ whole genome shotgun (WGS) entry which is preliminary data.</text>
</comment>
<protein>
    <submittedName>
        <fullName evidence="1">ANK1 protein</fullName>
    </submittedName>
</protein>
<dbReference type="EMBL" id="CAJNJA010007501">
    <property type="protein sequence ID" value="CAE7225534.1"/>
    <property type="molecule type" value="Genomic_DNA"/>
</dbReference>
<proteinExistence type="predicted"/>